<comment type="caution">
    <text evidence="1">The sequence shown here is derived from an EMBL/GenBank/DDBJ whole genome shotgun (WGS) entry which is preliminary data.</text>
</comment>
<dbReference type="Proteomes" id="UP001056120">
    <property type="component" value="Linkage Group LG26"/>
</dbReference>
<protein>
    <submittedName>
        <fullName evidence="1">Uncharacterized protein</fullName>
    </submittedName>
</protein>
<sequence>MNKYGFFLVTPLAIEVDPHEMQVIANQEENMKNGLKFLPHSHIHLYQSMALTLFNLSPPKEKWIPFLGINFPPSSVTFIILNES</sequence>
<evidence type="ECO:0000313" key="2">
    <source>
        <dbReference type="Proteomes" id="UP001056120"/>
    </source>
</evidence>
<gene>
    <name evidence="1" type="ORF">L1987_76848</name>
</gene>
<accession>A0ACB8Z8J9</accession>
<organism evidence="1 2">
    <name type="scientific">Smallanthus sonchifolius</name>
    <dbReference type="NCBI Taxonomy" id="185202"/>
    <lineage>
        <taxon>Eukaryota</taxon>
        <taxon>Viridiplantae</taxon>
        <taxon>Streptophyta</taxon>
        <taxon>Embryophyta</taxon>
        <taxon>Tracheophyta</taxon>
        <taxon>Spermatophyta</taxon>
        <taxon>Magnoliopsida</taxon>
        <taxon>eudicotyledons</taxon>
        <taxon>Gunneridae</taxon>
        <taxon>Pentapetalae</taxon>
        <taxon>asterids</taxon>
        <taxon>campanulids</taxon>
        <taxon>Asterales</taxon>
        <taxon>Asteraceae</taxon>
        <taxon>Asteroideae</taxon>
        <taxon>Heliantheae alliance</taxon>
        <taxon>Millerieae</taxon>
        <taxon>Smallanthus</taxon>
    </lineage>
</organism>
<keyword evidence="2" id="KW-1185">Reference proteome</keyword>
<reference evidence="1 2" key="2">
    <citation type="journal article" date="2022" name="Mol. Ecol. Resour.">
        <title>The genomes of chicory, endive, great burdock and yacon provide insights into Asteraceae paleo-polyploidization history and plant inulin production.</title>
        <authorList>
            <person name="Fan W."/>
            <person name="Wang S."/>
            <person name="Wang H."/>
            <person name="Wang A."/>
            <person name="Jiang F."/>
            <person name="Liu H."/>
            <person name="Zhao H."/>
            <person name="Xu D."/>
            <person name="Zhang Y."/>
        </authorList>
    </citation>
    <scope>NUCLEOTIDE SEQUENCE [LARGE SCALE GENOMIC DNA]</scope>
    <source>
        <strain evidence="2">cv. Yunnan</strain>
        <tissue evidence="1">Leaves</tissue>
    </source>
</reference>
<evidence type="ECO:0000313" key="1">
    <source>
        <dbReference type="EMBL" id="KAI3693893.1"/>
    </source>
</evidence>
<dbReference type="EMBL" id="CM042043">
    <property type="protein sequence ID" value="KAI3693893.1"/>
    <property type="molecule type" value="Genomic_DNA"/>
</dbReference>
<name>A0ACB8Z8J9_9ASTR</name>
<proteinExistence type="predicted"/>
<reference evidence="2" key="1">
    <citation type="journal article" date="2022" name="Mol. Ecol. Resour.">
        <title>The genomes of chicory, endive, great burdock and yacon provide insights into Asteraceae palaeo-polyploidization history and plant inulin production.</title>
        <authorList>
            <person name="Fan W."/>
            <person name="Wang S."/>
            <person name="Wang H."/>
            <person name="Wang A."/>
            <person name="Jiang F."/>
            <person name="Liu H."/>
            <person name="Zhao H."/>
            <person name="Xu D."/>
            <person name="Zhang Y."/>
        </authorList>
    </citation>
    <scope>NUCLEOTIDE SEQUENCE [LARGE SCALE GENOMIC DNA]</scope>
    <source>
        <strain evidence="2">cv. Yunnan</strain>
    </source>
</reference>